<sequence length="126" mass="14923">MFHYVLFINDSSICSCKIYKAKDLEEFYFYIINHLDEFLKTFEVLYDTKAKICKILPSINNVTRLHDKNNFNKFDDIIKKNLALDLEKIPAKIFFENLITTEENNNGYIIFQKVSIKNVKNVTDII</sequence>
<evidence type="ECO:0000313" key="1">
    <source>
        <dbReference type="EMBL" id="AGF85643.1"/>
    </source>
</evidence>
<evidence type="ECO:0000313" key="2">
    <source>
        <dbReference type="Proteomes" id="UP000241071"/>
    </source>
</evidence>
<dbReference type="EMBL" id="KC008572">
    <property type="protein sequence ID" value="AGF85643.1"/>
    <property type="molecule type" value="Genomic_DNA"/>
</dbReference>
<dbReference type="Proteomes" id="UP000241071">
    <property type="component" value="Segment"/>
</dbReference>
<organism evidence="1 2">
    <name type="scientific">Moumouvirus goulette</name>
    <dbReference type="NCBI Taxonomy" id="1247379"/>
    <lineage>
        <taxon>Viruses</taxon>
        <taxon>Varidnaviria</taxon>
        <taxon>Bamfordvirae</taxon>
        <taxon>Nucleocytoviricota</taxon>
        <taxon>Megaviricetes</taxon>
        <taxon>Imitervirales</taxon>
        <taxon>Mimiviridae</taxon>
        <taxon>Megamimivirinae</taxon>
        <taxon>Moumouvirus</taxon>
        <taxon>Moumouvirus goulettemassiliense</taxon>
    </lineage>
</organism>
<name>M1PHS5_9VIRU</name>
<keyword evidence="2" id="KW-1185">Reference proteome</keyword>
<proteinExistence type="predicted"/>
<accession>M1PHS5</accession>
<gene>
    <name evidence="1" type="ORF">glt_00838</name>
</gene>
<reference evidence="1 2" key="1">
    <citation type="submission" date="2012-10" db="EMBL/GenBank/DDBJ databases">
        <title>Complete genome sequence of Moumouvirus goulette.</title>
        <authorList>
            <person name="Fournous G."/>
            <person name="Bougalmi M."/>
            <person name="Colson P."/>
        </authorList>
    </citation>
    <scope>NUCLEOTIDE SEQUENCE [LARGE SCALE GENOMIC DNA]</scope>
</reference>
<protein>
    <submittedName>
        <fullName evidence="1">Uncharacterized protein</fullName>
    </submittedName>
</protein>